<keyword evidence="1" id="KW-1133">Transmembrane helix</keyword>
<feature type="domain" description="EamA" evidence="2">
    <location>
        <begin position="2"/>
        <end position="139"/>
    </location>
</feature>
<dbReference type="Proteomes" id="UP000177907">
    <property type="component" value="Unassembled WGS sequence"/>
</dbReference>
<feature type="transmembrane region" description="Helical" evidence="1">
    <location>
        <begin position="93"/>
        <end position="116"/>
    </location>
</feature>
<dbReference type="InterPro" id="IPR000620">
    <property type="entry name" value="EamA_dom"/>
</dbReference>
<accession>A0A1F6NW09</accession>
<sequence length="141" mass="14715">MNWILLAILTAFFYGTYNVFIKVSSGHINQIVGAVILQVVAALVGSLVLVFLKITNSPLVISQKGVVYAIFAGIAVGLAEITSFYVFSKGVSISVGLPIIIGGSVLVGAILGLTFLGETPNPIHYLGIATIIAGIIILTIK</sequence>
<feature type="transmembrane region" description="Helical" evidence="1">
    <location>
        <begin position="28"/>
        <end position="54"/>
    </location>
</feature>
<dbReference type="EMBL" id="MFQZ01000005">
    <property type="protein sequence ID" value="OGH88115.1"/>
    <property type="molecule type" value="Genomic_DNA"/>
</dbReference>
<dbReference type="InterPro" id="IPR037185">
    <property type="entry name" value="EmrE-like"/>
</dbReference>
<organism evidence="3 4">
    <name type="scientific">Candidatus Magasanikbacteria bacterium RIFOXYC2_FULL_42_28</name>
    <dbReference type="NCBI Taxonomy" id="1798704"/>
    <lineage>
        <taxon>Bacteria</taxon>
        <taxon>Candidatus Magasanikiibacteriota</taxon>
    </lineage>
</organism>
<protein>
    <recommendedName>
        <fullName evidence="2">EamA domain-containing protein</fullName>
    </recommendedName>
</protein>
<dbReference type="SUPFAM" id="SSF103481">
    <property type="entry name" value="Multidrug resistance efflux transporter EmrE"/>
    <property type="match status" value="1"/>
</dbReference>
<dbReference type="AlphaFoldDB" id="A0A1F6NW09"/>
<evidence type="ECO:0000313" key="4">
    <source>
        <dbReference type="Proteomes" id="UP000177907"/>
    </source>
</evidence>
<keyword evidence="1" id="KW-0472">Membrane</keyword>
<feature type="transmembrane region" description="Helical" evidence="1">
    <location>
        <begin position="66"/>
        <end position="87"/>
    </location>
</feature>
<keyword evidence="1" id="KW-0812">Transmembrane</keyword>
<comment type="caution">
    <text evidence="3">The sequence shown here is derived from an EMBL/GenBank/DDBJ whole genome shotgun (WGS) entry which is preliminary data.</text>
</comment>
<evidence type="ECO:0000256" key="1">
    <source>
        <dbReference type="SAM" id="Phobius"/>
    </source>
</evidence>
<dbReference type="GO" id="GO:0016020">
    <property type="term" value="C:membrane"/>
    <property type="evidence" value="ECO:0007669"/>
    <property type="project" value="InterPro"/>
</dbReference>
<reference evidence="3 4" key="1">
    <citation type="journal article" date="2016" name="Nat. Commun.">
        <title>Thousands of microbial genomes shed light on interconnected biogeochemical processes in an aquifer system.</title>
        <authorList>
            <person name="Anantharaman K."/>
            <person name="Brown C.T."/>
            <person name="Hug L.A."/>
            <person name="Sharon I."/>
            <person name="Castelle C.J."/>
            <person name="Probst A.J."/>
            <person name="Thomas B.C."/>
            <person name="Singh A."/>
            <person name="Wilkins M.J."/>
            <person name="Karaoz U."/>
            <person name="Brodie E.L."/>
            <person name="Williams K.H."/>
            <person name="Hubbard S.S."/>
            <person name="Banfield J.F."/>
        </authorList>
    </citation>
    <scope>NUCLEOTIDE SEQUENCE [LARGE SCALE GENOMIC DNA]</scope>
</reference>
<evidence type="ECO:0000313" key="3">
    <source>
        <dbReference type="EMBL" id="OGH88115.1"/>
    </source>
</evidence>
<gene>
    <name evidence="3" type="ORF">A3J93_00005</name>
</gene>
<evidence type="ECO:0000259" key="2">
    <source>
        <dbReference type="Pfam" id="PF00892"/>
    </source>
</evidence>
<name>A0A1F6NW09_9BACT</name>
<feature type="transmembrane region" description="Helical" evidence="1">
    <location>
        <begin position="123"/>
        <end position="140"/>
    </location>
</feature>
<proteinExistence type="predicted"/>
<dbReference type="Pfam" id="PF00892">
    <property type="entry name" value="EamA"/>
    <property type="match status" value="1"/>
</dbReference>